<dbReference type="InterPro" id="IPR015943">
    <property type="entry name" value="WD40/YVTN_repeat-like_dom_sf"/>
</dbReference>
<accession>A0AAD4FG51</accession>
<dbReference type="SUPFAM" id="SSF50978">
    <property type="entry name" value="WD40 repeat-like"/>
    <property type="match status" value="1"/>
</dbReference>
<keyword evidence="4" id="KW-1185">Reference proteome</keyword>
<proteinExistence type="predicted"/>
<feature type="compositionally biased region" description="Acidic residues" evidence="2">
    <location>
        <begin position="53"/>
        <end position="65"/>
    </location>
</feature>
<dbReference type="PANTHER" id="PTHR43991:SF12">
    <property type="entry name" value="WD REPEAT PROTEIN (AFU_ORTHOLOGUE AFUA_8G05640)"/>
    <property type="match status" value="1"/>
</dbReference>
<feature type="region of interest" description="Disordered" evidence="2">
    <location>
        <begin position="1"/>
        <end position="69"/>
    </location>
</feature>
<gene>
    <name evidence="3" type="ORF">G6011_07470</name>
</gene>
<dbReference type="InterPro" id="IPR036322">
    <property type="entry name" value="WD40_repeat_dom_sf"/>
</dbReference>
<dbReference type="PANTHER" id="PTHR43991">
    <property type="entry name" value="WD REPEAT PROTEIN (AFU_ORTHOLOGUE AFUA_8G05640)-RELATED"/>
    <property type="match status" value="1"/>
</dbReference>
<reference evidence="3" key="1">
    <citation type="submission" date="2021-07" db="EMBL/GenBank/DDBJ databases">
        <title>Genome Resource of American Ginseng Black Spot Pathogen Alternaria panax.</title>
        <authorList>
            <person name="Qiu C."/>
            <person name="Wang W."/>
            <person name="Liu Z."/>
        </authorList>
    </citation>
    <scope>NUCLEOTIDE SEQUENCE</scope>
    <source>
        <strain evidence="3">BNCC115425</strain>
    </source>
</reference>
<name>A0AAD4FG51_9PLEO</name>
<dbReference type="Gene3D" id="2.130.10.10">
    <property type="entry name" value="YVTN repeat-like/Quinoprotein amine dehydrogenase"/>
    <property type="match status" value="1"/>
</dbReference>
<dbReference type="AlphaFoldDB" id="A0AAD4FG51"/>
<dbReference type="Pfam" id="PF00400">
    <property type="entry name" value="WD40"/>
    <property type="match status" value="1"/>
</dbReference>
<evidence type="ECO:0000313" key="3">
    <source>
        <dbReference type="EMBL" id="KAG9188765.1"/>
    </source>
</evidence>
<feature type="compositionally biased region" description="Low complexity" evidence="2">
    <location>
        <begin position="28"/>
        <end position="46"/>
    </location>
</feature>
<protein>
    <recommendedName>
        <fullName evidence="5">WD40 repeat-like protein</fullName>
    </recommendedName>
</protein>
<dbReference type="PROSITE" id="PS50294">
    <property type="entry name" value="WD_REPEATS_REGION"/>
    <property type="match status" value="1"/>
</dbReference>
<evidence type="ECO:0008006" key="5">
    <source>
        <dbReference type="Google" id="ProtNLM"/>
    </source>
</evidence>
<comment type="caution">
    <text evidence="3">The sequence shown here is derived from an EMBL/GenBank/DDBJ whole genome shotgun (WGS) entry which is preliminary data.</text>
</comment>
<dbReference type="Proteomes" id="UP001199106">
    <property type="component" value="Unassembled WGS sequence"/>
</dbReference>
<evidence type="ECO:0000256" key="1">
    <source>
        <dbReference type="PROSITE-ProRule" id="PRU00221"/>
    </source>
</evidence>
<dbReference type="PROSITE" id="PS50082">
    <property type="entry name" value="WD_REPEATS_2"/>
    <property type="match status" value="1"/>
</dbReference>
<dbReference type="SMART" id="SM00320">
    <property type="entry name" value="WD40"/>
    <property type="match status" value="2"/>
</dbReference>
<evidence type="ECO:0000313" key="4">
    <source>
        <dbReference type="Proteomes" id="UP001199106"/>
    </source>
</evidence>
<dbReference type="EMBL" id="JAANER010000006">
    <property type="protein sequence ID" value="KAG9188765.1"/>
    <property type="molecule type" value="Genomic_DNA"/>
</dbReference>
<organism evidence="3 4">
    <name type="scientific">Alternaria panax</name>
    <dbReference type="NCBI Taxonomy" id="48097"/>
    <lineage>
        <taxon>Eukaryota</taxon>
        <taxon>Fungi</taxon>
        <taxon>Dikarya</taxon>
        <taxon>Ascomycota</taxon>
        <taxon>Pezizomycotina</taxon>
        <taxon>Dothideomycetes</taxon>
        <taxon>Pleosporomycetidae</taxon>
        <taxon>Pleosporales</taxon>
        <taxon>Pleosporineae</taxon>
        <taxon>Pleosporaceae</taxon>
        <taxon>Alternaria</taxon>
        <taxon>Alternaria sect. Panax</taxon>
    </lineage>
</organism>
<keyword evidence="1" id="KW-0853">WD repeat</keyword>
<evidence type="ECO:0000256" key="2">
    <source>
        <dbReference type="SAM" id="MobiDB-lite"/>
    </source>
</evidence>
<feature type="repeat" description="WD" evidence="1">
    <location>
        <begin position="461"/>
        <end position="493"/>
    </location>
</feature>
<sequence>MHNWSALHDTATHPTTPPQSPPHHGHWPHSPSAPATAAAVTLATLSDSRPPGEDDDDEVEDDDDGGGISLQDYQQFMETMPGLHQAAEGNHDDDDPSLDEGGTIQDVFGPIHPAYLTYNASDLFETSSIPHHASTTYITVPMAIGTQSTHLPYGADPLLEPPPTLNEPHLSIPDRAAFCPITSYFHRFFGHFKPVVAGLDLVQVPDFITREDLKGDDYDYQGINWTIRNTTRAAVRKARSQHERQRVLHSVKEVRKYVHSTPNTDSFFQFRRINTKPRAFVPHFQLRNIVTATSRSDVYYAKGHQVLHTDAEGAPGDVVVDLGKHLAPDASITTIASHGDILIAGAFEGEYAIANLSSTQGTPYTFGRTSDHSTDTKSRIVNHMHLFPSRRTYTPQAVLCSNDHRLRVLDCGTNTFIHTFQYPAAVNCSATSPNGRMRAVVGDFQETLITNAETGQPFETLNSHTDDAFACAWADDGIHVATAAQDSTIVIWDARYWEKPLAVMKSELSVPRSLHFSPVGSGPRVLVAAEADDFINIINAQTWDSKQVFDFFGPTGGVSFTPDGQSLFVANGERRFGGIVELERTGWADQTGRRGSFEDESRDDVVTDWVSDGALDGHARVVAGDVQRRRRHVDLGDVVV</sequence>
<dbReference type="InterPro" id="IPR001680">
    <property type="entry name" value="WD40_rpt"/>
</dbReference>